<dbReference type="PANTHER" id="PTHR32154:SF0">
    <property type="entry name" value="PYRUVATE-FLAVODOXIN OXIDOREDUCTASE-RELATED"/>
    <property type="match status" value="1"/>
</dbReference>
<protein>
    <submittedName>
        <fullName evidence="5">Pyruvate:ferredoxin oxidoreductase subunit alpha</fullName>
    </submittedName>
</protein>
<dbReference type="Proteomes" id="UP000275925">
    <property type="component" value="Unassembled WGS sequence"/>
</dbReference>
<keyword evidence="5" id="KW-0670">Pyruvate</keyword>
<feature type="domain" description="Pyruvate:ferredoxin oxidoreductase core" evidence="4">
    <location>
        <begin position="269"/>
        <end position="373"/>
    </location>
</feature>
<dbReference type="AlphaFoldDB" id="A0A388TFH2"/>
<gene>
    <name evidence="5" type="primary">porA</name>
    <name evidence="5" type="ORF">NO2_0062</name>
</gene>
<dbReference type="InterPro" id="IPR029061">
    <property type="entry name" value="THDP-binding"/>
</dbReference>
<evidence type="ECO:0000313" key="5">
    <source>
        <dbReference type="EMBL" id="GBR75381.1"/>
    </source>
</evidence>
<evidence type="ECO:0000256" key="2">
    <source>
        <dbReference type="ARBA" id="ARBA00023002"/>
    </source>
</evidence>
<dbReference type="SUPFAM" id="SSF52922">
    <property type="entry name" value="TK C-terminal domain-like"/>
    <property type="match status" value="1"/>
</dbReference>
<dbReference type="InterPro" id="IPR033412">
    <property type="entry name" value="PFOR_II"/>
</dbReference>
<evidence type="ECO:0000256" key="1">
    <source>
        <dbReference type="ARBA" id="ARBA00009032"/>
    </source>
</evidence>
<dbReference type="Gene3D" id="3.40.50.920">
    <property type="match status" value="1"/>
</dbReference>
<keyword evidence="6" id="KW-1185">Reference proteome</keyword>
<name>A0A388TFH2_9BACT</name>
<dbReference type="InterPro" id="IPR050722">
    <property type="entry name" value="Pyruvate:ferred/Flavod_OxRd"/>
</dbReference>
<accession>A0A388TFH2</accession>
<dbReference type="FunFam" id="3.40.50.920:FF:000010">
    <property type="entry name" value="Pyruvate ferredoxin oxidoreductase, alpha subunit"/>
    <property type="match status" value="1"/>
</dbReference>
<dbReference type="GO" id="GO:0019752">
    <property type="term" value="P:carboxylic acid metabolic process"/>
    <property type="evidence" value="ECO:0007669"/>
    <property type="project" value="UniProtKB-ARBA"/>
</dbReference>
<dbReference type="EMBL" id="BGZO01000001">
    <property type="protein sequence ID" value="GBR75381.1"/>
    <property type="molecule type" value="Genomic_DNA"/>
</dbReference>
<comment type="caution">
    <text evidence="5">The sequence shown here is derived from an EMBL/GenBank/DDBJ whole genome shotgun (WGS) entry which is preliminary data.</text>
</comment>
<sequence length="400" mass="43692">MTATTIIKQLTVAKTGNEAMADAMRQVNPDVVAAYPITPATEIAQIFSSFVADGMVTTDMVTVESEHSAMSATIGAAAAGARAMTATASQGLMLMAEMLPIAAALRLPIVMPEVNRAISGPINIHCDHSDTMFCRDAGWLQIFSENAQEAYDNVLQAVKIAEDPRVHLPALVTTDGFIISHGMETIKILPDDEAKSFVGEYKPNYSLLNHEKPITVGSIDLQNYYFEHRIPMIEAMKTAKDIIKQVGREYGEKYGRFYDLIEQYKIDDAEVALICLGSTAGTAKDVVDALRTKGQKVGLIKIRVFRPFPVEDLAAALRNLRAAAVFDRSDSLSGYGGPVFTEVCSALFNSENKPKIVNYIYGLGGRDIDIHTIEAVYDRLNKLKDAQDTGEIVSYLGVRK</sequence>
<dbReference type="GO" id="GO:0006979">
    <property type="term" value="P:response to oxidative stress"/>
    <property type="evidence" value="ECO:0007669"/>
    <property type="project" value="TreeGrafter"/>
</dbReference>
<evidence type="ECO:0000313" key="6">
    <source>
        <dbReference type="Proteomes" id="UP000275925"/>
    </source>
</evidence>
<reference evidence="5 6" key="1">
    <citation type="journal article" date="2019" name="ISME J.">
        <title>Genome analyses of uncultured TG2/ZB3 bacteria in 'Margulisbacteria' specifically attached to ectosymbiotic spirochetes of protists in the termite gut.</title>
        <authorList>
            <person name="Utami Y.D."/>
            <person name="Kuwahara H."/>
            <person name="Igai K."/>
            <person name="Murakami T."/>
            <person name="Sugaya K."/>
            <person name="Morikawa T."/>
            <person name="Nagura Y."/>
            <person name="Yuki M."/>
            <person name="Deevong P."/>
            <person name="Inoue T."/>
            <person name="Kihara K."/>
            <person name="Lo N."/>
            <person name="Yamada A."/>
            <person name="Ohkuma M."/>
            <person name="Hongoh Y."/>
        </authorList>
    </citation>
    <scope>NUCLEOTIDE SEQUENCE [LARGE SCALE GENOMIC DNA]</scope>
    <source>
        <strain evidence="5">NkOx7-02</strain>
    </source>
</reference>
<feature type="domain" description="Pyruvate flavodoxin/ferredoxin oxidoreductase pyrimidine binding" evidence="3">
    <location>
        <begin position="23"/>
        <end position="246"/>
    </location>
</feature>
<evidence type="ECO:0000259" key="3">
    <source>
        <dbReference type="Pfam" id="PF01855"/>
    </source>
</evidence>
<dbReference type="SUPFAM" id="SSF52518">
    <property type="entry name" value="Thiamin diphosphate-binding fold (THDP-binding)"/>
    <property type="match status" value="1"/>
</dbReference>
<comment type="similarity">
    <text evidence="1">Belongs to the pyruvate:ferredoxin/flavodoxin oxidoreductase family.</text>
</comment>
<dbReference type="Gene3D" id="3.40.50.970">
    <property type="match status" value="1"/>
</dbReference>
<dbReference type="CDD" id="cd07034">
    <property type="entry name" value="TPP_PYR_PFOR_IOR-alpha_like"/>
    <property type="match status" value="1"/>
</dbReference>
<dbReference type="InterPro" id="IPR009014">
    <property type="entry name" value="Transketo_C/PFOR_II"/>
</dbReference>
<dbReference type="Pfam" id="PF17147">
    <property type="entry name" value="PFOR_II"/>
    <property type="match status" value="1"/>
</dbReference>
<dbReference type="PANTHER" id="PTHR32154">
    <property type="entry name" value="PYRUVATE-FLAVODOXIN OXIDOREDUCTASE-RELATED"/>
    <property type="match status" value="1"/>
</dbReference>
<organism evidence="5 6">
    <name type="scientific">Candidatus Termititenax persephonae</name>
    <dbReference type="NCBI Taxonomy" id="2218525"/>
    <lineage>
        <taxon>Bacteria</taxon>
        <taxon>Bacillati</taxon>
        <taxon>Candidatus Margulisiibacteriota</taxon>
        <taxon>Candidatus Termititenacia</taxon>
        <taxon>Candidatus Termititenacales</taxon>
        <taxon>Candidatus Termititenacaceae</taxon>
        <taxon>Candidatus Termititenax</taxon>
    </lineage>
</organism>
<evidence type="ECO:0000259" key="4">
    <source>
        <dbReference type="Pfam" id="PF17147"/>
    </source>
</evidence>
<dbReference type="GO" id="GO:0016903">
    <property type="term" value="F:oxidoreductase activity, acting on the aldehyde or oxo group of donors"/>
    <property type="evidence" value="ECO:0007669"/>
    <property type="project" value="UniProtKB-ARBA"/>
</dbReference>
<proteinExistence type="inferred from homology"/>
<dbReference type="InterPro" id="IPR002880">
    <property type="entry name" value="Pyrv_Fd/Flavodoxin_OxRdtase_N"/>
</dbReference>
<dbReference type="Pfam" id="PF01855">
    <property type="entry name" value="POR_N"/>
    <property type="match status" value="1"/>
</dbReference>
<dbReference type="FunFam" id="3.40.50.970:FF:000012">
    <property type="entry name" value="Pyruvate:ferredoxin (Flavodoxin) oxidoreductase"/>
    <property type="match status" value="1"/>
</dbReference>
<keyword evidence="2" id="KW-0560">Oxidoreductase</keyword>